<organism evidence="10 11">
    <name type="scientific">Alteromonas alba</name>
    <dbReference type="NCBI Taxonomy" id="2079529"/>
    <lineage>
        <taxon>Bacteria</taxon>
        <taxon>Pseudomonadati</taxon>
        <taxon>Pseudomonadota</taxon>
        <taxon>Gammaproteobacteria</taxon>
        <taxon>Alteromonadales</taxon>
        <taxon>Alteromonadaceae</taxon>
        <taxon>Alteromonas/Salinimonas group</taxon>
        <taxon>Alteromonas</taxon>
    </lineage>
</organism>
<feature type="transmembrane region" description="Helical" evidence="7">
    <location>
        <begin position="416"/>
        <end position="441"/>
    </location>
</feature>
<feature type="domain" description="ABC3 transporter permease C-terminal" evidence="8">
    <location>
        <begin position="259"/>
        <end position="377"/>
    </location>
</feature>
<feature type="transmembrane region" description="Helical" evidence="7">
    <location>
        <begin position="719"/>
        <end position="742"/>
    </location>
</feature>
<evidence type="ECO:0000256" key="6">
    <source>
        <dbReference type="SAM" id="MobiDB-lite"/>
    </source>
</evidence>
<keyword evidence="3 7" id="KW-0812">Transmembrane</keyword>
<dbReference type="OrthoDB" id="5292592at2"/>
<feature type="region of interest" description="Disordered" evidence="6">
    <location>
        <begin position="550"/>
        <end position="569"/>
    </location>
</feature>
<accession>A0A2S9VB19</accession>
<evidence type="ECO:0000313" key="11">
    <source>
        <dbReference type="Proteomes" id="UP000238949"/>
    </source>
</evidence>
<evidence type="ECO:0000259" key="9">
    <source>
        <dbReference type="Pfam" id="PF12704"/>
    </source>
</evidence>
<dbReference type="AlphaFoldDB" id="A0A2S9VB19"/>
<feature type="domain" description="MacB-like periplasmic core" evidence="9">
    <location>
        <begin position="21"/>
        <end position="197"/>
    </location>
</feature>
<reference evidence="11" key="1">
    <citation type="journal article" date="2020" name="Int. J. Syst. Evol. Microbiol.">
        <title>Alteromonas alba sp. nov., a marine bacterium isolated from the seawater of the West Pacific Ocean.</title>
        <authorList>
            <person name="Sun C."/>
            <person name="Wu Y.-H."/>
            <person name="Xamxidin M."/>
            <person name="Cheng H."/>
            <person name="Xu X.-W."/>
        </authorList>
    </citation>
    <scope>NUCLEOTIDE SEQUENCE [LARGE SCALE GENOMIC DNA]</scope>
    <source>
        <strain evidence="11">190</strain>
    </source>
</reference>
<dbReference type="InterPro" id="IPR025857">
    <property type="entry name" value="MacB_PCD"/>
</dbReference>
<sequence length="845" mass="93903">MVANLAWRLFKHEARRGELTIILFAIILSVAAVLSLSLFSERLQGALVERSSQFIAADSQLRSRKPISDEWMRQAKAEGLATAEQVSTRSMAFGEQKMSLVDLRAVSSQYPLKGEIQLADKPFGTTAATDKSPAAGEIWIDSRLFQLLDVKIGETVYIGDGEFTVGQVLAEIPDQGFSVFNTDPMVLMALEDLAQTNITGPGSRVTYKAYFTGEDSLIEAYYDWLRPNLDDELHRWQRVGDDESAIGRSIARAERYFLLASLLAIVLAAVAIAVAAQRYSQRHFDPVAIFKTLGATKQMIRRVYVLQILFITVLGIIIGIIAGVIIQQLVVTALAGQVDVSLDVWHWRPLFIAVLTGSICAILFSLYPLLRLFSVPPLRVLRRDMDAGLSSRGLQFGASGGAIFLLMWVYSRDLEISAILFGSGVLLVVALLGVTFGLIAVGRRLGQGAMGAWQLAWARIRRRAMDNSVQLISFSVTIMLLLVVLVMRNDMIAQWRAQLPVDTPNYFMANITEAQKKPLDNHFAENQVTVDEFYPVVRGRFVAVNDERVNTEVTKEEEPEQSEGRRGLGREANLSWSDKLQRENTVVQGQWHENWEPAGNDITAEGQQVYPVSVEEGVAQRLNITLDDLLTFNVGSEIVVTRVTSIREVNWQTMQPNFFFVLHPAAMQEFSATYITSFHLDGARKADITALMQPFSSVTLFDVDARINQVREIIDQVSLAVEFILVLVLIAGSLVLFAQVQASMDERQQELAILRTLGARGSLIRFSVINEFLIIGTVAGLMAAMANEVSLYLLQSRIFDMQGSMHFEYWVIAPLVGALVVGVLGGIGCYRLLRLNTGQLLRKMV</sequence>
<evidence type="ECO:0000256" key="1">
    <source>
        <dbReference type="ARBA" id="ARBA00004651"/>
    </source>
</evidence>
<dbReference type="GO" id="GO:0005886">
    <property type="term" value="C:plasma membrane"/>
    <property type="evidence" value="ECO:0007669"/>
    <property type="project" value="UniProtKB-SubCell"/>
</dbReference>
<evidence type="ECO:0000256" key="7">
    <source>
        <dbReference type="SAM" id="Phobius"/>
    </source>
</evidence>
<dbReference type="Pfam" id="PF02687">
    <property type="entry name" value="FtsX"/>
    <property type="match status" value="2"/>
</dbReference>
<keyword evidence="4 7" id="KW-1133">Transmembrane helix</keyword>
<name>A0A2S9VB19_9ALTE</name>
<feature type="transmembrane region" description="Helical" evidence="7">
    <location>
        <begin position="763"/>
        <end position="786"/>
    </location>
</feature>
<keyword evidence="2" id="KW-1003">Cell membrane</keyword>
<dbReference type="PANTHER" id="PTHR30287:SF1">
    <property type="entry name" value="INNER MEMBRANE PROTEIN"/>
    <property type="match status" value="1"/>
</dbReference>
<keyword evidence="5 7" id="KW-0472">Membrane</keyword>
<dbReference type="InterPro" id="IPR038766">
    <property type="entry name" value="Membrane_comp_ABC_pdt"/>
</dbReference>
<evidence type="ECO:0000256" key="3">
    <source>
        <dbReference type="ARBA" id="ARBA00022692"/>
    </source>
</evidence>
<feature type="transmembrane region" description="Helical" evidence="7">
    <location>
        <begin position="303"/>
        <end position="330"/>
    </location>
</feature>
<dbReference type="RefSeq" id="WP_105934416.1">
    <property type="nucleotide sequence ID" value="NZ_PVNP01000089.1"/>
</dbReference>
<gene>
    <name evidence="10" type="ORF">C6Y40_09690</name>
</gene>
<dbReference type="GO" id="GO:0051301">
    <property type="term" value="P:cell division"/>
    <property type="evidence" value="ECO:0007669"/>
    <property type="project" value="UniProtKB-KW"/>
</dbReference>
<keyword evidence="11" id="KW-1185">Reference proteome</keyword>
<feature type="transmembrane region" description="Helical" evidence="7">
    <location>
        <begin position="393"/>
        <end position="410"/>
    </location>
</feature>
<evidence type="ECO:0000256" key="4">
    <source>
        <dbReference type="ARBA" id="ARBA00022989"/>
    </source>
</evidence>
<evidence type="ECO:0000256" key="2">
    <source>
        <dbReference type="ARBA" id="ARBA00022475"/>
    </source>
</evidence>
<keyword evidence="10" id="KW-0132">Cell division</keyword>
<evidence type="ECO:0000259" key="8">
    <source>
        <dbReference type="Pfam" id="PF02687"/>
    </source>
</evidence>
<dbReference type="EMBL" id="PVNP01000089">
    <property type="protein sequence ID" value="PRO73671.1"/>
    <property type="molecule type" value="Genomic_DNA"/>
</dbReference>
<feature type="transmembrane region" description="Helical" evidence="7">
    <location>
        <begin position="809"/>
        <end position="833"/>
    </location>
</feature>
<evidence type="ECO:0000256" key="5">
    <source>
        <dbReference type="ARBA" id="ARBA00023136"/>
    </source>
</evidence>
<proteinExistence type="predicted"/>
<feature type="transmembrane region" description="Helical" evidence="7">
    <location>
        <begin position="469"/>
        <end position="487"/>
    </location>
</feature>
<feature type="transmembrane region" description="Helical" evidence="7">
    <location>
        <begin position="256"/>
        <end position="276"/>
    </location>
</feature>
<feature type="domain" description="ABC3 transporter permease C-terminal" evidence="8">
    <location>
        <begin position="723"/>
        <end position="836"/>
    </location>
</feature>
<dbReference type="PANTHER" id="PTHR30287">
    <property type="entry name" value="MEMBRANE COMPONENT OF PREDICTED ABC SUPERFAMILY METABOLITE UPTAKE TRANSPORTER"/>
    <property type="match status" value="1"/>
</dbReference>
<feature type="transmembrane region" description="Helical" evidence="7">
    <location>
        <begin position="350"/>
        <end position="373"/>
    </location>
</feature>
<feature type="transmembrane region" description="Helical" evidence="7">
    <location>
        <begin position="21"/>
        <end position="40"/>
    </location>
</feature>
<keyword evidence="10" id="KW-0131">Cell cycle</keyword>
<evidence type="ECO:0000313" key="10">
    <source>
        <dbReference type="EMBL" id="PRO73671.1"/>
    </source>
</evidence>
<comment type="caution">
    <text evidence="10">The sequence shown here is derived from an EMBL/GenBank/DDBJ whole genome shotgun (WGS) entry which is preliminary data.</text>
</comment>
<dbReference type="Pfam" id="PF12704">
    <property type="entry name" value="MacB_PCD"/>
    <property type="match status" value="1"/>
</dbReference>
<protein>
    <submittedName>
        <fullName evidence="10">Cell division protein FtsX</fullName>
    </submittedName>
</protein>
<comment type="subcellular location">
    <subcellularLocation>
        <location evidence="1">Cell membrane</location>
        <topology evidence="1">Multi-pass membrane protein</topology>
    </subcellularLocation>
</comment>
<dbReference type="Proteomes" id="UP000238949">
    <property type="component" value="Unassembled WGS sequence"/>
</dbReference>
<dbReference type="InterPro" id="IPR003838">
    <property type="entry name" value="ABC3_permease_C"/>
</dbReference>